<feature type="compositionally biased region" description="Basic and acidic residues" evidence="2">
    <location>
        <begin position="596"/>
        <end position="609"/>
    </location>
</feature>
<evidence type="ECO:0000313" key="4">
    <source>
        <dbReference type="Proteomes" id="UP000567179"/>
    </source>
</evidence>
<evidence type="ECO:0000256" key="2">
    <source>
        <dbReference type="SAM" id="MobiDB-lite"/>
    </source>
</evidence>
<evidence type="ECO:0008006" key="5">
    <source>
        <dbReference type="Google" id="ProtNLM"/>
    </source>
</evidence>
<dbReference type="SUPFAM" id="SSF50978">
    <property type="entry name" value="WD40 repeat-like"/>
    <property type="match status" value="1"/>
</dbReference>
<dbReference type="OrthoDB" id="1602884at2759"/>
<dbReference type="GO" id="GO:0000922">
    <property type="term" value="C:spindle pole"/>
    <property type="evidence" value="ECO:0007669"/>
    <property type="project" value="TreeGrafter"/>
</dbReference>
<feature type="region of interest" description="Disordered" evidence="2">
    <location>
        <begin position="571"/>
        <end position="630"/>
    </location>
</feature>
<keyword evidence="4" id="KW-1185">Reference proteome</keyword>
<dbReference type="InterPro" id="IPR015943">
    <property type="entry name" value="WD40/YVTN_repeat-like_dom_sf"/>
</dbReference>
<dbReference type="Proteomes" id="UP000567179">
    <property type="component" value="Unassembled WGS sequence"/>
</dbReference>
<dbReference type="InterPro" id="IPR052818">
    <property type="entry name" value="NEDD1_Spindle_Assembly"/>
</dbReference>
<evidence type="ECO:0000313" key="3">
    <source>
        <dbReference type="EMBL" id="KAF5331009.1"/>
    </source>
</evidence>
<dbReference type="GO" id="GO:0000278">
    <property type="term" value="P:mitotic cell cycle"/>
    <property type="evidence" value="ECO:0007669"/>
    <property type="project" value="TreeGrafter"/>
</dbReference>
<comment type="caution">
    <text evidence="3">The sequence shown here is derived from an EMBL/GenBank/DDBJ whole genome shotgun (WGS) entry which is preliminary data.</text>
</comment>
<dbReference type="GO" id="GO:0005814">
    <property type="term" value="C:centriole"/>
    <property type="evidence" value="ECO:0007669"/>
    <property type="project" value="TreeGrafter"/>
</dbReference>
<feature type="compositionally biased region" description="Polar residues" evidence="2">
    <location>
        <begin position="460"/>
        <end position="471"/>
    </location>
</feature>
<dbReference type="GO" id="GO:0007020">
    <property type="term" value="P:microtubule nucleation"/>
    <property type="evidence" value="ECO:0007669"/>
    <property type="project" value="TreeGrafter"/>
</dbReference>
<sequence length="739" mass="78978">MFAATTDDALCIVDASIIKKAPAVIPACLDLIEIPTSSSWTPDNTYLYIASAHAIHRYDPATVSLREVYVDGTPDEILHIVAKDTHSVVFSKGSKVCVLECERSATVSRIFEVYKSTVNSLSLSNDNTYLLSTSRSAAHVHDLAQNLHTPLRGLANLDVTTAMFHPHNRTRILVGAGKQLVIYDTARPSSPLKTITVTELDSVIAHVACSPFSKALAAVASATGSIALLDLERDKSLVRVISLKVPLTVITFSPDGGAIYAGTTTGNILMQDLRALDTPKSTVLSTSGGRVQTFSIQKRARDTGTKTPVTAGRKTSTADAPLPSRRPPVPKSTASPARSKATVPESPAHRRAMSAASASPTKRSVPKVLSPLRDPHRNSGELEVKISPPKASSAVKPSSRVKPSVEATEKENPRRARTLPSASGQPARKPSATANIPSSTSTRDTLAVRASPQRRPRALSSVSTAGASRQVLSAKEPAPASSSSRPSSSASRARSTRDPSTSPVRSRPGTASSATTRETRTPSPDLPEVHHDVGPETPVPAQKKKSAMNVLGLGTPEVERWAQMGNPVNMDARNKGKGKMVGFQDGLPSSGEDEDDRLRPGAGPRERVLSMELSPRRPMPRSTSGSSTESFASPAVLAAAANMLQGYNAVDTPAPGSGAPPPASAQDLLRTIVQDVMFDLQRETKAEMVGLHLDLLRMGRGWKAELRTLMDEYVGDLRDLREENQRLRVENERLRRGGY</sequence>
<dbReference type="InterPro" id="IPR001680">
    <property type="entry name" value="WD40_rpt"/>
</dbReference>
<feature type="region of interest" description="Disordered" evidence="2">
    <location>
        <begin position="294"/>
        <end position="547"/>
    </location>
</feature>
<accession>A0A8H5BWT9</accession>
<dbReference type="PANTHER" id="PTHR44414">
    <property type="entry name" value="PROTEIN NEDD1"/>
    <property type="match status" value="1"/>
</dbReference>
<dbReference type="Gene3D" id="2.130.10.10">
    <property type="entry name" value="YVTN repeat-like/Quinoprotein amine dehydrogenase"/>
    <property type="match status" value="1"/>
</dbReference>
<feature type="compositionally biased region" description="Polar residues" evidence="2">
    <location>
        <begin position="432"/>
        <end position="444"/>
    </location>
</feature>
<dbReference type="GO" id="GO:0036064">
    <property type="term" value="C:ciliary basal body"/>
    <property type="evidence" value="ECO:0007669"/>
    <property type="project" value="TreeGrafter"/>
</dbReference>
<feature type="compositionally biased region" description="Low complexity" evidence="2">
    <location>
        <begin position="387"/>
        <end position="405"/>
    </location>
</feature>
<dbReference type="AlphaFoldDB" id="A0A8H5BWT9"/>
<feature type="compositionally biased region" description="Low complexity" evidence="2">
    <location>
        <begin position="477"/>
        <end position="503"/>
    </location>
</feature>
<feature type="compositionally biased region" description="Polar residues" evidence="2">
    <location>
        <begin position="305"/>
        <end position="318"/>
    </location>
</feature>
<feature type="compositionally biased region" description="Basic and acidic residues" evidence="2">
    <location>
        <begin position="373"/>
        <end position="384"/>
    </location>
</feature>
<organism evidence="3 4">
    <name type="scientific">Psilocybe cf. subviscida</name>
    <dbReference type="NCBI Taxonomy" id="2480587"/>
    <lineage>
        <taxon>Eukaryota</taxon>
        <taxon>Fungi</taxon>
        <taxon>Dikarya</taxon>
        <taxon>Basidiomycota</taxon>
        <taxon>Agaricomycotina</taxon>
        <taxon>Agaricomycetes</taxon>
        <taxon>Agaricomycetidae</taxon>
        <taxon>Agaricales</taxon>
        <taxon>Agaricineae</taxon>
        <taxon>Strophariaceae</taxon>
        <taxon>Psilocybe</taxon>
    </lineage>
</organism>
<dbReference type="GO" id="GO:0043015">
    <property type="term" value="F:gamma-tubulin binding"/>
    <property type="evidence" value="ECO:0007669"/>
    <property type="project" value="TreeGrafter"/>
</dbReference>
<gene>
    <name evidence="3" type="ORF">D9619_005244</name>
</gene>
<keyword evidence="1" id="KW-0175">Coiled coil</keyword>
<protein>
    <recommendedName>
        <fullName evidence="5">WD40 repeat-like protein</fullName>
    </recommendedName>
</protein>
<reference evidence="3 4" key="1">
    <citation type="journal article" date="2020" name="ISME J.">
        <title>Uncovering the hidden diversity of litter-decomposition mechanisms in mushroom-forming fungi.</title>
        <authorList>
            <person name="Floudas D."/>
            <person name="Bentzer J."/>
            <person name="Ahren D."/>
            <person name="Johansson T."/>
            <person name="Persson P."/>
            <person name="Tunlid A."/>
        </authorList>
    </citation>
    <scope>NUCLEOTIDE SEQUENCE [LARGE SCALE GENOMIC DNA]</scope>
    <source>
        <strain evidence="3 4">CBS 101986</strain>
    </source>
</reference>
<feature type="coiled-coil region" evidence="1">
    <location>
        <begin position="703"/>
        <end position="737"/>
    </location>
</feature>
<dbReference type="PANTHER" id="PTHR44414:SF1">
    <property type="entry name" value="PROTEIN NEDD1"/>
    <property type="match status" value="1"/>
</dbReference>
<proteinExistence type="predicted"/>
<name>A0A8H5BWT9_9AGAR</name>
<evidence type="ECO:0000256" key="1">
    <source>
        <dbReference type="SAM" id="Coils"/>
    </source>
</evidence>
<dbReference type="EMBL" id="JAACJJ010000001">
    <property type="protein sequence ID" value="KAF5331009.1"/>
    <property type="molecule type" value="Genomic_DNA"/>
</dbReference>
<dbReference type="InterPro" id="IPR036322">
    <property type="entry name" value="WD40_repeat_dom_sf"/>
</dbReference>
<dbReference type="SMART" id="SM00320">
    <property type="entry name" value="WD40"/>
    <property type="match status" value="4"/>
</dbReference>
<dbReference type="GO" id="GO:0005737">
    <property type="term" value="C:cytoplasm"/>
    <property type="evidence" value="ECO:0007669"/>
    <property type="project" value="TreeGrafter"/>
</dbReference>